<feature type="region of interest" description="Disordered" evidence="5">
    <location>
        <begin position="259"/>
        <end position="282"/>
    </location>
</feature>
<evidence type="ECO:0000256" key="6">
    <source>
        <dbReference type="SAM" id="Phobius"/>
    </source>
</evidence>
<comment type="caution">
    <text evidence="7">The sequence shown here is derived from an EMBL/GenBank/DDBJ whole genome shotgun (WGS) entry which is preliminary data.</text>
</comment>
<evidence type="ECO:0000256" key="1">
    <source>
        <dbReference type="ARBA" id="ARBA00004141"/>
    </source>
</evidence>
<dbReference type="SUPFAM" id="SSF103473">
    <property type="entry name" value="MFS general substrate transporter"/>
    <property type="match status" value="1"/>
</dbReference>
<dbReference type="InterPro" id="IPR036259">
    <property type="entry name" value="MFS_trans_sf"/>
</dbReference>
<feature type="transmembrane region" description="Helical" evidence="6">
    <location>
        <begin position="328"/>
        <end position="353"/>
    </location>
</feature>
<feature type="transmembrane region" description="Helical" evidence="6">
    <location>
        <begin position="373"/>
        <end position="396"/>
    </location>
</feature>
<keyword evidence="4 6" id="KW-0472">Membrane</keyword>
<name>A0AAN9YN09_9PEZI</name>
<proteinExistence type="predicted"/>
<feature type="transmembrane region" description="Helical" evidence="6">
    <location>
        <begin position="480"/>
        <end position="505"/>
    </location>
</feature>
<feature type="transmembrane region" description="Helical" evidence="6">
    <location>
        <begin position="511"/>
        <end position="531"/>
    </location>
</feature>
<feature type="transmembrane region" description="Helical" evidence="6">
    <location>
        <begin position="184"/>
        <end position="205"/>
    </location>
</feature>
<dbReference type="PANTHER" id="PTHR23502:SF50">
    <property type="entry name" value="TRANSPORTER, PUTATIVE (AFU_ORTHOLOGUE AFUA_5G00430)-RELATED"/>
    <property type="match status" value="1"/>
</dbReference>
<evidence type="ECO:0008006" key="9">
    <source>
        <dbReference type="Google" id="ProtNLM"/>
    </source>
</evidence>
<dbReference type="EMBL" id="JAKJXP020000070">
    <property type="protein sequence ID" value="KAK7750111.1"/>
    <property type="molecule type" value="Genomic_DNA"/>
</dbReference>
<dbReference type="GO" id="GO:0022857">
    <property type="term" value="F:transmembrane transporter activity"/>
    <property type="evidence" value="ECO:0007669"/>
    <property type="project" value="InterPro"/>
</dbReference>
<evidence type="ECO:0000256" key="3">
    <source>
        <dbReference type="ARBA" id="ARBA00022989"/>
    </source>
</evidence>
<evidence type="ECO:0000313" key="7">
    <source>
        <dbReference type="EMBL" id="KAK7750111.1"/>
    </source>
</evidence>
<dbReference type="Pfam" id="PF07690">
    <property type="entry name" value="MFS_1"/>
    <property type="match status" value="1"/>
</dbReference>
<feature type="transmembrane region" description="Helical" evidence="6">
    <location>
        <begin position="56"/>
        <end position="76"/>
    </location>
</feature>
<protein>
    <recommendedName>
        <fullName evidence="9">Major facilitator superfamily transporter</fullName>
    </recommendedName>
</protein>
<gene>
    <name evidence="7" type="ORF">SLS62_007979</name>
</gene>
<evidence type="ECO:0000256" key="4">
    <source>
        <dbReference type="ARBA" id="ARBA00023136"/>
    </source>
</evidence>
<comment type="subcellular location">
    <subcellularLocation>
        <location evidence="1">Membrane</location>
        <topology evidence="1">Multi-pass membrane protein</topology>
    </subcellularLocation>
</comment>
<keyword evidence="8" id="KW-1185">Reference proteome</keyword>
<dbReference type="Gene3D" id="1.20.1250.20">
    <property type="entry name" value="MFS general substrate transporter like domains"/>
    <property type="match status" value="1"/>
</dbReference>
<reference evidence="7 8" key="1">
    <citation type="submission" date="2024-02" db="EMBL/GenBank/DDBJ databases">
        <title>De novo assembly and annotation of 12 fungi associated with fruit tree decline syndrome in Ontario, Canada.</title>
        <authorList>
            <person name="Sulman M."/>
            <person name="Ellouze W."/>
            <person name="Ilyukhin E."/>
        </authorList>
    </citation>
    <scope>NUCLEOTIDE SEQUENCE [LARGE SCALE GENOMIC DNA]</scope>
    <source>
        <strain evidence="7 8">M11/M66-122</strain>
    </source>
</reference>
<feature type="transmembrane region" description="Helical" evidence="6">
    <location>
        <begin position="444"/>
        <end position="468"/>
    </location>
</feature>
<dbReference type="InterPro" id="IPR011701">
    <property type="entry name" value="MFS"/>
</dbReference>
<dbReference type="Proteomes" id="UP001320420">
    <property type="component" value="Unassembled WGS sequence"/>
</dbReference>
<feature type="transmembrane region" description="Helical" evidence="6">
    <location>
        <begin position="96"/>
        <end position="116"/>
    </location>
</feature>
<evidence type="ECO:0000256" key="2">
    <source>
        <dbReference type="ARBA" id="ARBA00022692"/>
    </source>
</evidence>
<sequence>MNATVIDATWSDPQWPPGTVRLEHLNPDRSADIILQPRPTSNPNDPLNWPQWRKRLNFGLAAFFALLVSAQVSATTPTWGPMGAELRFGDELLNDTYAIGCATLALGGFTLMPFALKYGLRPVYVLSCAAQLGVMVWAARTRTAADWWGVNAVQCWLGSLGECMVQMTVTDVFFVHQRGLMNSIYVWSASFGGSLAPVAAGFITASQGWRWVWWWCAILFALETVVMILGFEESKFNWAGAEVIPGRYLDEGGREASSVDVGKVDEKTRPSSTLKTPENKVGESPFQTGTAVEIDRSIPRKSYWEMLALTTTTKGPWTLFARHAYQPFLIMFTIPGVGYICLVYAILLSWSTVMSAAQSTYMLDPPYNFDSTQIGLMHLAPFIGNTIGALVGGPISDWLVLKLAKRNNGIYEPEMRLWALVPFIPFQVSGPFWFGYALQGGQSWVSVAFATAVTHFGQGPISSVSLTYMLDAYNELVGDALVALTFSRNTLSTVFVFAMTPWIAAVGMSNVFNTIGAIGSAVLLFAFVFIWKGKQWRFQHAKRYRHYAARQFDPRPIKEYA</sequence>
<dbReference type="PANTHER" id="PTHR23502">
    <property type="entry name" value="MAJOR FACILITATOR SUPERFAMILY"/>
    <property type="match status" value="1"/>
</dbReference>
<keyword evidence="3 6" id="KW-1133">Transmembrane helix</keyword>
<dbReference type="GO" id="GO:0005886">
    <property type="term" value="C:plasma membrane"/>
    <property type="evidence" value="ECO:0007669"/>
    <property type="project" value="TreeGrafter"/>
</dbReference>
<keyword evidence="2 6" id="KW-0812">Transmembrane</keyword>
<dbReference type="AlphaFoldDB" id="A0AAN9YN09"/>
<feature type="transmembrane region" description="Helical" evidence="6">
    <location>
        <begin position="211"/>
        <end position="231"/>
    </location>
</feature>
<accession>A0AAN9YN09</accession>
<evidence type="ECO:0000313" key="8">
    <source>
        <dbReference type="Proteomes" id="UP001320420"/>
    </source>
</evidence>
<organism evidence="7 8">
    <name type="scientific">Diatrype stigma</name>
    <dbReference type="NCBI Taxonomy" id="117547"/>
    <lineage>
        <taxon>Eukaryota</taxon>
        <taxon>Fungi</taxon>
        <taxon>Dikarya</taxon>
        <taxon>Ascomycota</taxon>
        <taxon>Pezizomycotina</taxon>
        <taxon>Sordariomycetes</taxon>
        <taxon>Xylariomycetidae</taxon>
        <taxon>Xylariales</taxon>
        <taxon>Diatrypaceae</taxon>
        <taxon>Diatrype</taxon>
    </lineage>
</organism>
<evidence type="ECO:0000256" key="5">
    <source>
        <dbReference type="SAM" id="MobiDB-lite"/>
    </source>
</evidence>
<feature type="transmembrane region" description="Helical" evidence="6">
    <location>
        <begin position="417"/>
        <end position="438"/>
    </location>
</feature>